<keyword evidence="2" id="KW-0201">Cytochrome c-type biogenesis</keyword>
<dbReference type="CDD" id="cd02966">
    <property type="entry name" value="TlpA_like_family"/>
    <property type="match status" value="1"/>
</dbReference>
<dbReference type="AlphaFoldDB" id="A0A5B7YIQ9"/>
<dbReference type="PROSITE" id="PS00194">
    <property type="entry name" value="THIOREDOXIN_1"/>
    <property type="match status" value="1"/>
</dbReference>
<feature type="transmembrane region" description="Helical" evidence="5">
    <location>
        <begin position="116"/>
        <end position="133"/>
    </location>
</feature>
<dbReference type="GO" id="GO:0042158">
    <property type="term" value="P:lipoprotein biosynthetic process"/>
    <property type="evidence" value="ECO:0007669"/>
    <property type="project" value="InterPro"/>
</dbReference>
<name>A0A5B7YIQ9_9ALTE</name>
<keyword evidence="3" id="KW-1015">Disulfide bond</keyword>
<dbReference type="Proteomes" id="UP000304912">
    <property type="component" value="Plasmid plas12"/>
</dbReference>
<gene>
    <name evidence="7" type="ORF">FBQ74_18150</name>
</gene>
<keyword evidence="7" id="KW-0614">Plasmid</keyword>
<dbReference type="InterPro" id="IPR050553">
    <property type="entry name" value="Thioredoxin_ResA/DsbE_sf"/>
</dbReference>
<keyword evidence="5" id="KW-0812">Transmembrane</keyword>
<feature type="transmembrane region" description="Helical" evidence="5">
    <location>
        <begin position="87"/>
        <end position="104"/>
    </location>
</feature>
<dbReference type="PROSITE" id="PS51352">
    <property type="entry name" value="THIOREDOXIN_2"/>
    <property type="match status" value="1"/>
</dbReference>
<feature type="transmembrane region" description="Helical" evidence="5">
    <location>
        <begin position="12"/>
        <end position="34"/>
    </location>
</feature>
<accession>A0A5B7YIQ9</accession>
<geneLocation type="plasmid" evidence="7 8">
    <name>plas12</name>
</geneLocation>
<evidence type="ECO:0000256" key="4">
    <source>
        <dbReference type="ARBA" id="ARBA00023284"/>
    </source>
</evidence>
<dbReference type="GO" id="GO:0017004">
    <property type="term" value="P:cytochrome complex assembly"/>
    <property type="evidence" value="ECO:0007669"/>
    <property type="project" value="UniProtKB-KW"/>
</dbReference>
<evidence type="ECO:0000259" key="6">
    <source>
        <dbReference type="PROSITE" id="PS51352"/>
    </source>
</evidence>
<keyword evidence="5" id="KW-1133">Transmembrane helix</keyword>
<sequence>MVTSISIGPFALMTSTALVLVSIFLFWIFVSILTKSTVHKKLATDTLFWGMVIGFLASRITFVIALWDVYQNDWFAILDIRDGGFNQAVGWFAGIIFIMIRARGNRKLMSAYLKSALFTGVIIFPLFLFNTLISSQNAVTSVDVVTAQGRPHVVNTQTGKPLIVNFWASWCPPCRREMPILQDAQQKHDAVQFVFINQKESPEKARQFLESQQITIKNSYFDFSGKSSAQLGAYGLPTTLFFNADGELVDSHMGELSQATLQHYLVPLLNDLNK</sequence>
<dbReference type="PANTHER" id="PTHR42852">
    <property type="entry name" value="THIOL:DISULFIDE INTERCHANGE PROTEIN DSBE"/>
    <property type="match status" value="1"/>
</dbReference>
<dbReference type="InterPro" id="IPR013740">
    <property type="entry name" value="Redoxin"/>
</dbReference>
<dbReference type="OrthoDB" id="9799347at2"/>
<feature type="transmembrane region" description="Helical" evidence="5">
    <location>
        <begin position="46"/>
        <end position="67"/>
    </location>
</feature>
<evidence type="ECO:0000313" key="8">
    <source>
        <dbReference type="Proteomes" id="UP000304912"/>
    </source>
</evidence>
<comment type="subcellular location">
    <subcellularLocation>
        <location evidence="1">Cell envelope</location>
    </subcellularLocation>
</comment>
<dbReference type="InterPro" id="IPR013766">
    <property type="entry name" value="Thioredoxin_domain"/>
</dbReference>
<keyword evidence="4" id="KW-0676">Redox-active center</keyword>
<evidence type="ECO:0000256" key="5">
    <source>
        <dbReference type="SAM" id="Phobius"/>
    </source>
</evidence>
<protein>
    <submittedName>
        <fullName evidence="7">TlpA family protein disulfide reductase</fullName>
    </submittedName>
</protein>
<evidence type="ECO:0000313" key="7">
    <source>
        <dbReference type="EMBL" id="QCZ95454.1"/>
    </source>
</evidence>
<dbReference type="InterPro" id="IPR001640">
    <property type="entry name" value="Lgt"/>
</dbReference>
<evidence type="ECO:0000256" key="3">
    <source>
        <dbReference type="ARBA" id="ARBA00023157"/>
    </source>
</evidence>
<dbReference type="Pfam" id="PF08534">
    <property type="entry name" value="Redoxin"/>
    <property type="match status" value="1"/>
</dbReference>
<dbReference type="GO" id="GO:0030313">
    <property type="term" value="C:cell envelope"/>
    <property type="evidence" value="ECO:0007669"/>
    <property type="project" value="UniProtKB-SubCell"/>
</dbReference>
<evidence type="ECO:0000256" key="2">
    <source>
        <dbReference type="ARBA" id="ARBA00022748"/>
    </source>
</evidence>
<dbReference type="EMBL" id="CP039853">
    <property type="protein sequence ID" value="QCZ95454.1"/>
    <property type="molecule type" value="Genomic_DNA"/>
</dbReference>
<feature type="domain" description="Thioredoxin" evidence="6">
    <location>
        <begin position="133"/>
        <end position="270"/>
    </location>
</feature>
<dbReference type="InterPro" id="IPR017937">
    <property type="entry name" value="Thioredoxin_CS"/>
</dbReference>
<dbReference type="Pfam" id="PF01790">
    <property type="entry name" value="LGT"/>
    <property type="match status" value="1"/>
</dbReference>
<evidence type="ECO:0000256" key="1">
    <source>
        <dbReference type="ARBA" id="ARBA00004196"/>
    </source>
</evidence>
<dbReference type="GO" id="GO:0015036">
    <property type="term" value="F:disulfide oxidoreductase activity"/>
    <property type="evidence" value="ECO:0007669"/>
    <property type="project" value="UniProtKB-ARBA"/>
</dbReference>
<dbReference type="GO" id="GO:0008961">
    <property type="term" value="F:phosphatidylglycerol-prolipoprotein diacylglyceryl transferase activity"/>
    <property type="evidence" value="ECO:0007669"/>
    <property type="project" value="InterPro"/>
</dbReference>
<keyword evidence="8" id="KW-1185">Reference proteome</keyword>
<dbReference type="PANTHER" id="PTHR42852:SF6">
    <property type="entry name" value="THIOL:DISULFIDE INTERCHANGE PROTEIN DSBE"/>
    <property type="match status" value="1"/>
</dbReference>
<dbReference type="KEGG" id="salk:FBQ74_18150"/>
<keyword evidence="5" id="KW-0472">Membrane</keyword>
<organism evidence="7 8">
    <name type="scientific">Salinimonas iocasae</name>
    <dbReference type="NCBI Taxonomy" id="2572577"/>
    <lineage>
        <taxon>Bacteria</taxon>
        <taxon>Pseudomonadati</taxon>
        <taxon>Pseudomonadota</taxon>
        <taxon>Gammaproteobacteria</taxon>
        <taxon>Alteromonadales</taxon>
        <taxon>Alteromonadaceae</taxon>
        <taxon>Alteromonas/Salinimonas group</taxon>
        <taxon>Salinimonas</taxon>
    </lineage>
</organism>
<dbReference type="SUPFAM" id="SSF52833">
    <property type="entry name" value="Thioredoxin-like"/>
    <property type="match status" value="1"/>
</dbReference>
<dbReference type="Gene3D" id="3.40.30.10">
    <property type="entry name" value="Glutaredoxin"/>
    <property type="match status" value="1"/>
</dbReference>
<dbReference type="InterPro" id="IPR036249">
    <property type="entry name" value="Thioredoxin-like_sf"/>
</dbReference>
<dbReference type="GO" id="GO:0005886">
    <property type="term" value="C:plasma membrane"/>
    <property type="evidence" value="ECO:0007669"/>
    <property type="project" value="InterPro"/>
</dbReference>
<reference evidence="7 8" key="1">
    <citation type="submission" date="2019-04" db="EMBL/GenBank/DDBJ databases">
        <title>Salinimonas iocasae sp. nov., a halophilic bacterium isolated from the outer tube casing of tubeworms in Okinawa Trough.</title>
        <authorList>
            <person name="Zhang H."/>
            <person name="Wang H."/>
            <person name="Li C."/>
        </authorList>
    </citation>
    <scope>NUCLEOTIDE SEQUENCE [LARGE SCALE GENOMIC DNA]</scope>
    <source>
        <strain evidence="7 8">KX18D6</strain>
        <plasmid evidence="7 8">plas12</plasmid>
    </source>
</reference>
<proteinExistence type="predicted"/>